<evidence type="ECO:0000313" key="3">
    <source>
        <dbReference type="Proteomes" id="UP000297604"/>
    </source>
</evidence>
<evidence type="ECO:0000313" key="2">
    <source>
        <dbReference type="EMBL" id="TFC16731.1"/>
    </source>
</evidence>
<reference evidence="2 3" key="1">
    <citation type="submission" date="2019-03" db="EMBL/GenBank/DDBJ databases">
        <title>Genomics of glacier-inhabiting Cryobacterium strains.</title>
        <authorList>
            <person name="Liu Q."/>
            <person name="Xin Y.-H."/>
        </authorList>
    </citation>
    <scope>NUCLEOTIDE SEQUENCE [LARGE SCALE GENOMIC DNA]</scope>
    <source>
        <strain evidence="2 3">MDB1-5</strain>
    </source>
</reference>
<keyword evidence="3" id="KW-1185">Reference proteome</keyword>
<name>A0ABY2IHY3_9MICO</name>
<proteinExistence type="predicted"/>
<gene>
    <name evidence="2" type="ORF">E3O46_17620</name>
</gene>
<dbReference type="EMBL" id="SOFS01000045">
    <property type="protein sequence ID" value="TFC16731.1"/>
    <property type="molecule type" value="Genomic_DNA"/>
</dbReference>
<comment type="caution">
    <text evidence="2">The sequence shown here is derived from an EMBL/GenBank/DDBJ whole genome shotgun (WGS) entry which is preliminary data.</text>
</comment>
<feature type="compositionally biased region" description="Low complexity" evidence="1">
    <location>
        <begin position="1"/>
        <end position="14"/>
    </location>
</feature>
<protein>
    <submittedName>
        <fullName evidence="2">Uncharacterized protein</fullName>
    </submittedName>
</protein>
<sequence>MVRGADAGRARCATGGRGSPNRFEPSRFEPSRFEPSRFEPSRFEPSRREFSGCGAIRRLPARCRADPPSRWFGCGRGGLRGRRR</sequence>
<evidence type="ECO:0000256" key="1">
    <source>
        <dbReference type="SAM" id="MobiDB-lite"/>
    </source>
</evidence>
<organism evidence="2 3">
    <name type="scientific">Cryobacterium glucosi</name>
    <dbReference type="NCBI Taxonomy" id="1259175"/>
    <lineage>
        <taxon>Bacteria</taxon>
        <taxon>Bacillati</taxon>
        <taxon>Actinomycetota</taxon>
        <taxon>Actinomycetes</taxon>
        <taxon>Micrococcales</taxon>
        <taxon>Microbacteriaceae</taxon>
        <taxon>Cryobacterium</taxon>
    </lineage>
</organism>
<accession>A0ABY2IHY3</accession>
<feature type="compositionally biased region" description="Basic and acidic residues" evidence="1">
    <location>
        <begin position="24"/>
        <end position="41"/>
    </location>
</feature>
<dbReference type="Proteomes" id="UP000297604">
    <property type="component" value="Unassembled WGS sequence"/>
</dbReference>
<feature type="region of interest" description="Disordered" evidence="1">
    <location>
        <begin position="1"/>
        <end position="41"/>
    </location>
</feature>